<evidence type="ECO:0000313" key="3">
    <source>
        <dbReference type="Proteomes" id="UP000007058"/>
    </source>
</evidence>
<evidence type="ECO:0000256" key="1">
    <source>
        <dbReference type="SAM" id="MobiDB-lite"/>
    </source>
</evidence>
<proteinExistence type="predicted"/>
<gene>
    <name evidence="2" type="ordered locus">amb0218</name>
</gene>
<dbReference type="KEGG" id="mag:amb0218"/>
<dbReference type="EMBL" id="AP007255">
    <property type="protein sequence ID" value="BAE49022.1"/>
    <property type="molecule type" value="Genomic_DNA"/>
</dbReference>
<evidence type="ECO:0000313" key="2">
    <source>
        <dbReference type="EMBL" id="BAE49022.1"/>
    </source>
</evidence>
<organism evidence="2 3">
    <name type="scientific">Paramagnetospirillum magneticum (strain ATCC 700264 / AMB-1)</name>
    <name type="common">Magnetospirillum magneticum</name>
    <dbReference type="NCBI Taxonomy" id="342108"/>
    <lineage>
        <taxon>Bacteria</taxon>
        <taxon>Pseudomonadati</taxon>
        <taxon>Pseudomonadota</taxon>
        <taxon>Alphaproteobacteria</taxon>
        <taxon>Rhodospirillales</taxon>
        <taxon>Magnetospirillaceae</taxon>
        <taxon>Paramagnetospirillum</taxon>
    </lineage>
</organism>
<dbReference type="AlphaFoldDB" id="Q2WAV3"/>
<reference evidence="2 3" key="1">
    <citation type="journal article" date="2005" name="DNA Res.">
        <title>Complete genome sequence of the facultative anaerobic magnetotactic bacterium Magnetospirillum sp. strain AMB-1.</title>
        <authorList>
            <person name="Matsunaga T."/>
            <person name="Okamura Y."/>
            <person name="Fukuda Y."/>
            <person name="Wahyudi A.T."/>
            <person name="Murase Y."/>
            <person name="Takeyama H."/>
        </authorList>
    </citation>
    <scope>NUCLEOTIDE SEQUENCE [LARGE SCALE GENOMIC DNA]</scope>
    <source>
        <strain evidence="3">ATCC 700264 / AMB-1</strain>
    </source>
</reference>
<name>Q2WAV3_PARM1</name>
<feature type="region of interest" description="Disordered" evidence="1">
    <location>
        <begin position="1"/>
        <end position="24"/>
    </location>
</feature>
<keyword evidence="3" id="KW-1185">Reference proteome</keyword>
<accession>Q2WAV3</accession>
<sequence>MKARRGQFGRPLGLHPGDQAAGGPWWQASTMSRTRWEGPWNRASTRPSTRLRTQPDSLRAVACSTTQPRNQTPWTRPSISTRTLVSPVMGESPWEYITTPAAVPEGGCLTGLNVADGAKLLCCATRPRSPAMNVIAPALDAQTEMLTLLENAVAAHANVVQVRVDGESAVIETLATGTVVDARQVPLSFCAELLPAAFGLCDESDGYQYNSSRSARMTGLKVPLPKGLTMVFNQFFPARDGQRHLVARLTYDSDTCCGTCGG</sequence>
<dbReference type="HOGENOM" id="CLU_1060911_0_0_5"/>
<dbReference type="Proteomes" id="UP000007058">
    <property type="component" value="Chromosome"/>
</dbReference>
<protein>
    <submittedName>
        <fullName evidence="2">Uncharacterized protein</fullName>
    </submittedName>
</protein>